<dbReference type="GO" id="GO:0008270">
    <property type="term" value="F:zinc ion binding"/>
    <property type="evidence" value="ECO:0007669"/>
    <property type="project" value="UniProtKB-KW"/>
</dbReference>
<dbReference type="SUPFAM" id="SSF90229">
    <property type="entry name" value="CCCH zinc finger"/>
    <property type="match status" value="1"/>
</dbReference>
<keyword evidence="3" id="KW-0863">Zinc-finger</keyword>
<evidence type="ECO:0000256" key="3">
    <source>
        <dbReference type="ARBA" id="ARBA00022771"/>
    </source>
</evidence>
<proteinExistence type="inferred from homology"/>
<dbReference type="EMBL" id="HG994583">
    <property type="protein sequence ID" value="CAF2911318.1"/>
    <property type="molecule type" value="Genomic_DNA"/>
</dbReference>
<dbReference type="InterPro" id="IPR051181">
    <property type="entry name" value="CAF1_poly(A)_ribonucleases"/>
</dbReference>
<comment type="similarity">
    <text evidence="1">Belongs to the CAF1 family.</text>
</comment>
<dbReference type="InterPro" id="IPR036855">
    <property type="entry name" value="Znf_CCCH_sf"/>
</dbReference>
<protein>
    <submittedName>
        <fullName evidence="5">TOE1</fullName>
    </submittedName>
</protein>
<accession>A0A7R8CRX5</accession>
<evidence type="ECO:0000313" key="6">
    <source>
        <dbReference type="Proteomes" id="UP000675881"/>
    </source>
</evidence>
<dbReference type="InterPro" id="IPR036397">
    <property type="entry name" value="RNaseH_sf"/>
</dbReference>
<dbReference type="Proteomes" id="UP000675881">
    <property type="component" value="Chromosome 4"/>
</dbReference>
<dbReference type="Gene3D" id="3.30.420.10">
    <property type="entry name" value="Ribonuclease H-like superfamily/Ribonuclease H"/>
    <property type="match status" value="1"/>
</dbReference>
<dbReference type="Pfam" id="PF04857">
    <property type="entry name" value="CAF1"/>
    <property type="match status" value="2"/>
</dbReference>
<dbReference type="PANTHER" id="PTHR15092:SF37">
    <property type="entry name" value="TARGET OF EGR1 PROTEIN 1"/>
    <property type="match status" value="1"/>
</dbReference>
<dbReference type="InterPro" id="IPR000571">
    <property type="entry name" value="Znf_CCCH"/>
</dbReference>
<dbReference type="GO" id="GO:0034472">
    <property type="term" value="P:snRNA 3'-end processing"/>
    <property type="evidence" value="ECO:0007669"/>
    <property type="project" value="TreeGrafter"/>
</dbReference>
<dbReference type="GO" id="GO:0015030">
    <property type="term" value="C:Cajal body"/>
    <property type="evidence" value="ECO:0007669"/>
    <property type="project" value="TreeGrafter"/>
</dbReference>
<evidence type="ECO:0000256" key="2">
    <source>
        <dbReference type="ARBA" id="ARBA00022723"/>
    </source>
</evidence>
<name>A0A7R8CRX5_LEPSM</name>
<sequence>MGLTRVPVTDVTKKNINEFLPTIIMAIRKGSFLGMDCELSVVKTRSLLALGLSVFRKLEGDIDNYAVSTFNLTTLCTQDYIVEPESLKFLVEHHFDFNKQYSLGIPYTHGDDPSDASKEVLRFLFEEIVRSKIPIVLHNGFLDLMFLYQSLYARLPVDFQSFIADINEMFPGGIYDTKYISEYVLRVPSTYLSFLFAKCALDNSRNCYLEKLELKDYPCQDDISVDLTGVAMDKSICSSYSNHGHCPNKSTCKDSHDVVAIVRSRYSQHRQPDEAVQSKKKGN</sequence>
<organism evidence="5 6">
    <name type="scientific">Lepeophtheirus salmonis</name>
    <name type="common">Salmon louse</name>
    <name type="synonym">Caligus salmonis</name>
    <dbReference type="NCBI Taxonomy" id="72036"/>
    <lineage>
        <taxon>Eukaryota</taxon>
        <taxon>Metazoa</taxon>
        <taxon>Ecdysozoa</taxon>
        <taxon>Arthropoda</taxon>
        <taxon>Crustacea</taxon>
        <taxon>Multicrustacea</taxon>
        <taxon>Hexanauplia</taxon>
        <taxon>Copepoda</taxon>
        <taxon>Siphonostomatoida</taxon>
        <taxon>Caligidae</taxon>
        <taxon>Lepeophtheirus</taxon>
    </lineage>
</organism>
<dbReference type="PROSITE" id="PS50103">
    <property type="entry name" value="ZF_C3H1"/>
    <property type="match status" value="1"/>
</dbReference>
<dbReference type="AlphaFoldDB" id="A0A7R8CRX5"/>
<reference evidence="5" key="1">
    <citation type="submission" date="2021-02" db="EMBL/GenBank/DDBJ databases">
        <authorList>
            <person name="Bekaert M."/>
        </authorList>
    </citation>
    <scope>NUCLEOTIDE SEQUENCE</scope>
    <source>
        <strain evidence="5">IoA-00</strain>
    </source>
</reference>
<gene>
    <name evidence="5" type="ORF">LSAA_8599</name>
</gene>
<keyword evidence="6" id="KW-1185">Reference proteome</keyword>
<dbReference type="OrthoDB" id="414075at2759"/>
<dbReference type="InterPro" id="IPR012337">
    <property type="entry name" value="RNaseH-like_sf"/>
</dbReference>
<dbReference type="GO" id="GO:0000175">
    <property type="term" value="F:3'-5'-RNA exonuclease activity"/>
    <property type="evidence" value="ECO:0007669"/>
    <property type="project" value="TreeGrafter"/>
</dbReference>
<dbReference type="InterPro" id="IPR006941">
    <property type="entry name" value="RNase_CAF1"/>
</dbReference>
<evidence type="ECO:0000313" key="5">
    <source>
        <dbReference type="EMBL" id="CAF2911318.1"/>
    </source>
</evidence>
<keyword evidence="2" id="KW-0479">Metal-binding</keyword>
<dbReference type="SUPFAM" id="SSF53098">
    <property type="entry name" value="Ribonuclease H-like"/>
    <property type="match status" value="1"/>
</dbReference>
<evidence type="ECO:0000256" key="1">
    <source>
        <dbReference type="ARBA" id="ARBA00008372"/>
    </source>
</evidence>
<keyword evidence="4" id="KW-0862">Zinc</keyword>
<dbReference type="PANTHER" id="PTHR15092">
    <property type="entry name" value="POLY A -SPECIFIC RIBONUCLEASE/TARGET OF EGR1, MEMBER 1"/>
    <property type="match status" value="1"/>
</dbReference>
<dbReference type="GO" id="GO:0017069">
    <property type="term" value="F:snRNA binding"/>
    <property type="evidence" value="ECO:0007669"/>
    <property type="project" value="TreeGrafter"/>
</dbReference>
<evidence type="ECO:0000256" key="4">
    <source>
        <dbReference type="ARBA" id="ARBA00022833"/>
    </source>
</evidence>